<dbReference type="GO" id="GO:0003723">
    <property type="term" value="F:RNA binding"/>
    <property type="evidence" value="ECO:0007669"/>
    <property type="project" value="InterPro"/>
</dbReference>
<dbReference type="Gene3D" id="3.10.450.90">
    <property type="entry name" value="ArcTGT, C2 domain"/>
    <property type="match status" value="1"/>
</dbReference>
<dbReference type="InterPro" id="IPR029402">
    <property type="entry name" value="TGT_C2"/>
</dbReference>
<dbReference type="InterPro" id="IPR015947">
    <property type="entry name" value="PUA-like_sf"/>
</dbReference>
<dbReference type="Pfam" id="PF01472">
    <property type="entry name" value="PUA"/>
    <property type="match status" value="1"/>
</dbReference>
<comment type="caution">
    <text evidence="2">The sequence shown here is derived from an EMBL/GenBank/DDBJ whole genome shotgun (WGS) entry which is preliminary data.</text>
</comment>
<sequence>MSGRRAPPTKWELRQIAAVFLYLYGAHVEPLLESRTVEVERSPTTGRIRHVYVDGKLAMTLRSSDGFLVLTPEGWRLLRASNQPVGYAVETTQDVAEFVSQGRNLFSKHVVKADPNILPGDDVCIVAQPTGSVIAVGRAVLPGEEMGRLKRGKAVKTRKGVKEGET</sequence>
<evidence type="ECO:0000313" key="2">
    <source>
        <dbReference type="EMBL" id="HGM46571.1"/>
    </source>
</evidence>
<dbReference type="CDD" id="cd21149">
    <property type="entry name" value="PUA_archaeosine_TGT"/>
    <property type="match status" value="1"/>
</dbReference>
<dbReference type="NCBIfam" id="TIGR00451">
    <property type="entry name" value="unchar_dom_2"/>
    <property type="match status" value="1"/>
</dbReference>
<name>A0A7C4H8K5_THEPE</name>
<evidence type="ECO:0000259" key="1">
    <source>
        <dbReference type="SMART" id="SM00359"/>
    </source>
</evidence>
<dbReference type="PROSITE" id="PS50890">
    <property type="entry name" value="PUA"/>
    <property type="match status" value="1"/>
</dbReference>
<organism evidence="2">
    <name type="scientific">Thermofilum pendens</name>
    <dbReference type="NCBI Taxonomy" id="2269"/>
    <lineage>
        <taxon>Archaea</taxon>
        <taxon>Thermoproteota</taxon>
        <taxon>Thermoprotei</taxon>
        <taxon>Thermofilales</taxon>
        <taxon>Thermofilaceae</taxon>
        <taxon>Thermofilum</taxon>
    </lineage>
</organism>
<proteinExistence type="predicted"/>
<dbReference type="SUPFAM" id="SSF88697">
    <property type="entry name" value="PUA domain-like"/>
    <property type="match status" value="1"/>
</dbReference>
<dbReference type="InterPro" id="IPR038250">
    <property type="entry name" value="TGT_C2_sf"/>
</dbReference>
<dbReference type="Pfam" id="PF14810">
    <property type="entry name" value="TGT_C2"/>
    <property type="match status" value="1"/>
</dbReference>
<feature type="domain" description="PUA" evidence="1">
    <location>
        <begin position="87"/>
        <end position="162"/>
    </location>
</feature>
<dbReference type="EMBL" id="DTBQ01000067">
    <property type="protein sequence ID" value="HGM46571.1"/>
    <property type="molecule type" value="Genomic_DNA"/>
</dbReference>
<dbReference type="InterPro" id="IPR004521">
    <property type="entry name" value="Uncharacterised_CHP00451"/>
</dbReference>
<gene>
    <name evidence="2" type="ORF">ENU21_02300</name>
</gene>
<dbReference type="InterPro" id="IPR036974">
    <property type="entry name" value="PUA_sf"/>
</dbReference>
<dbReference type="InterPro" id="IPR002478">
    <property type="entry name" value="PUA"/>
</dbReference>
<accession>A0A7C4H8K5</accession>
<dbReference type="SUPFAM" id="SSF88802">
    <property type="entry name" value="Pre-PUA domain"/>
    <property type="match status" value="1"/>
</dbReference>
<reference evidence="2" key="1">
    <citation type="journal article" date="2020" name="mSystems">
        <title>Genome- and Community-Level Interaction Insights into Carbon Utilization and Element Cycling Functions of Hydrothermarchaeota in Hydrothermal Sediment.</title>
        <authorList>
            <person name="Zhou Z."/>
            <person name="Liu Y."/>
            <person name="Xu W."/>
            <person name="Pan J."/>
            <person name="Luo Z.H."/>
            <person name="Li M."/>
        </authorList>
    </citation>
    <scope>NUCLEOTIDE SEQUENCE</scope>
    <source>
        <strain evidence="2">SpSt-649</strain>
    </source>
</reference>
<dbReference type="SMART" id="SM00359">
    <property type="entry name" value="PUA"/>
    <property type="match status" value="1"/>
</dbReference>
<protein>
    <submittedName>
        <fullName evidence="2">Pseudouridine synthase</fullName>
    </submittedName>
</protein>
<dbReference type="AlphaFoldDB" id="A0A7C4H8K5"/>
<dbReference type="Gene3D" id="2.30.130.10">
    <property type="entry name" value="PUA domain"/>
    <property type="match status" value="1"/>
</dbReference>